<dbReference type="AlphaFoldDB" id="A0A4Z2CMI0"/>
<organism evidence="2 3">
    <name type="scientific">Schistosoma japonicum</name>
    <name type="common">Blood fluke</name>
    <dbReference type="NCBI Taxonomy" id="6182"/>
    <lineage>
        <taxon>Eukaryota</taxon>
        <taxon>Metazoa</taxon>
        <taxon>Spiralia</taxon>
        <taxon>Lophotrochozoa</taxon>
        <taxon>Platyhelminthes</taxon>
        <taxon>Trematoda</taxon>
        <taxon>Digenea</taxon>
        <taxon>Strigeidida</taxon>
        <taxon>Schistosomatoidea</taxon>
        <taxon>Schistosomatidae</taxon>
        <taxon>Schistosoma</taxon>
    </lineage>
</organism>
<feature type="compositionally biased region" description="Basic residues" evidence="1">
    <location>
        <begin position="257"/>
        <end position="288"/>
    </location>
</feature>
<dbReference type="Proteomes" id="UP000311919">
    <property type="component" value="Unassembled WGS sequence"/>
</dbReference>
<protein>
    <submittedName>
        <fullName evidence="2">Putative inositol 5-phosphatase isoform 2</fullName>
    </submittedName>
</protein>
<feature type="region of interest" description="Disordered" evidence="1">
    <location>
        <begin position="449"/>
        <end position="518"/>
    </location>
</feature>
<gene>
    <name evidence="2" type="ORF">EWB00_009268</name>
</gene>
<evidence type="ECO:0000256" key="1">
    <source>
        <dbReference type="SAM" id="MobiDB-lite"/>
    </source>
</evidence>
<evidence type="ECO:0000313" key="2">
    <source>
        <dbReference type="EMBL" id="TNN05411.1"/>
    </source>
</evidence>
<dbReference type="EMBL" id="SKCS01000532">
    <property type="protein sequence ID" value="TNN05411.1"/>
    <property type="molecule type" value="Genomic_DNA"/>
</dbReference>
<name>A0A4Z2CMI0_SCHJA</name>
<sequence>MINSIDTDSSSNESSFDESTLTSRTYTLLSENKSSTHQCCCHSCKLKSTIVYNSTSNYLSNHFNRLHHHSSRSTSNMHSITSPHIDHSIQSLNENTNNNCTNYQIQLKNTNTNKQYTTNKKLLTKFNTLTNSSNTKSINDNLKYYSSVRSQLNAFNVEYIQQNTQNELHKRPLLSNMTTNQMNSVQCNNVMNSKPISNNERYLSTRSLSSGLRIQKSIEQTTEIDLYKTAMFVIPAPTSNSLPNIQNDNSLEQLNHCHHHHHHHQQHHDRQHHHHHHQRQHRQHHRHKETSDSCIHTKCHNNIRTYICKGCGRTTLRRKKFKNSSHSFDYSCLSLDKCSTPHFINSLDNHNIHCHNQYERILFQSPGDYLEDNQYSTLSTHKSYTYPNHTTYYPNDNYCNKQNELCANLSESNKLPLKLDCNKIIVDIKPRQLNEADKQHHITQWIKLGTLGDTPSSPTISPLPPDEYQDKDCIIHPTRFSNDDDDDDDEDDNDDDDDDDDIEDLNITTTNNKEHKDHSRWINSHEQQVKHIDTSDEQHIEYQNVNKEIKKIQIIKQQESPDTNSLIISRSDSNYTNNTKNDRKYEFMNNSNHYNPSNDNSTTNNEISSTKNRIIKKPLNIDTNSQYNVPIKETSSSFETINEVSPSIVTSIDDNTTSSNHNVVHERIITIKDIGKLNKQRNFLSIDRHSPTLSLHMDSDIASCSTSSMKTAPIIAPKPKFINTTNNRMDEIHTDKKKTMISTMTTTTATTTTTTSTMITSEIRAMNSKISSNLSNKTIVNNHNMLFNTELIHHNELLKHSTECTTDLYPNLVKTRDTPIPNVKNLVTYFTELIRLHTNVKDVNHSYTINNNINRLKDYDYDVTDNLHNVLHNLNNNSNNTNVDDYELDIPANISPFLLHHETPTARERRLQAVEMLRRRSTVHMKYDPCRVFPPGYDNSTSLSLLDRVNHNLNNDNNDKNNNSNNLYESDNENIYRIKMKHTTDDPIRRPLSAPKYQVRMQANLQKDSPPITAQ</sequence>
<accession>A0A4Z2CMI0</accession>
<feature type="compositionally biased region" description="Acidic residues" evidence="1">
    <location>
        <begin position="483"/>
        <end position="504"/>
    </location>
</feature>
<proteinExistence type="predicted"/>
<reference evidence="2 3" key="1">
    <citation type="submission" date="2019-03" db="EMBL/GenBank/DDBJ databases">
        <title>An improved genome assembly of the fluke Schistosoma japonicum.</title>
        <authorList>
            <person name="Hu W."/>
            <person name="Luo F."/>
            <person name="Yin M."/>
            <person name="Mo X."/>
            <person name="Sun C."/>
            <person name="Wu Q."/>
            <person name="Zhu B."/>
            <person name="Xiang M."/>
            <person name="Wang J."/>
            <person name="Wang Y."/>
            <person name="Zhang T."/>
            <person name="Xu B."/>
            <person name="Zheng H."/>
            <person name="Feng Z."/>
        </authorList>
    </citation>
    <scope>NUCLEOTIDE SEQUENCE [LARGE SCALE GENOMIC DNA]</scope>
    <source>
        <strain evidence="2">HuSjv2</strain>
        <tissue evidence="2">Worms</tissue>
    </source>
</reference>
<evidence type="ECO:0000313" key="3">
    <source>
        <dbReference type="Proteomes" id="UP000311919"/>
    </source>
</evidence>
<comment type="caution">
    <text evidence="2">The sequence shown here is derived from an EMBL/GenBank/DDBJ whole genome shotgun (WGS) entry which is preliminary data.</text>
</comment>
<keyword evidence="3" id="KW-1185">Reference proteome</keyword>
<dbReference type="OrthoDB" id="6280431at2759"/>
<feature type="region of interest" description="Disordered" evidence="1">
    <location>
        <begin position="257"/>
        <end position="293"/>
    </location>
</feature>